<name>A0A3G5AHU5_9VIRU</name>
<proteinExistence type="predicted"/>
<organism evidence="2">
    <name type="scientific">Solivirus sp</name>
    <dbReference type="NCBI Taxonomy" id="2487772"/>
    <lineage>
        <taxon>Viruses</taxon>
        <taxon>Pithoviruses</taxon>
    </lineage>
</organism>
<reference evidence="2" key="1">
    <citation type="submission" date="2018-10" db="EMBL/GenBank/DDBJ databases">
        <title>Hidden diversity of soil giant viruses.</title>
        <authorList>
            <person name="Schulz F."/>
            <person name="Alteio L."/>
            <person name="Goudeau D."/>
            <person name="Ryan E.M."/>
            <person name="Malmstrom R.R."/>
            <person name="Blanchard J."/>
            <person name="Woyke T."/>
        </authorList>
    </citation>
    <scope>NUCLEOTIDE SEQUENCE</scope>
    <source>
        <strain evidence="2">SOV1</strain>
    </source>
</reference>
<dbReference type="InterPro" id="IPR000086">
    <property type="entry name" value="NUDIX_hydrolase_dom"/>
</dbReference>
<evidence type="ECO:0000313" key="2">
    <source>
        <dbReference type="EMBL" id="AYV85871.1"/>
    </source>
</evidence>
<sequence>MNLRSNFKMKRIVEIYNQGERYIGELLSISSRARLSGLFSRRLIIRLLKPDIKIILIYNRFVKGWIFPNGELIDRIKIHRATIEEFAHNSGFVLPVFEMGGEFYCLLGRETKGSDRGRWDSWGGKRDPGETPLETASREFWEESLLEYSTSLAKTQIYVQNNSIPICIYDGRSLGHMLYITFFKPWQIFLLIEKFRNTANTKTRGRSREQSSTGVGKIEKDDLAIVSFDNLMKTIRKEESVVEAQVYDLNGRITTQKIQLRPIFRKIMTPYLNFHKSIKEGDVEFYSI</sequence>
<dbReference type="PROSITE" id="PS51462">
    <property type="entry name" value="NUDIX"/>
    <property type="match status" value="1"/>
</dbReference>
<feature type="domain" description="Nudix hydrolase" evidence="1">
    <location>
        <begin position="87"/>
        <end position="248"/>
    </location>
</feature>
<dbReference type="InterPro" id="IPR015797">
    <property type="entry name" value="NUDIX_hydrolase-like_dom_sf"/>
</dbReference>
<gene>
    <name evidence="2" type="ORF">Solivirus1_28</name>
</gene>
<dbReference type="CDD" id="cd02883">
    <property type="entry name" value="NUDIX_Hydrolase"/>
    <property type="match status" value="1"/>
</dbReference>
<dbReference type="EMBL" id="MK072489">
    <property type="protein sequence ID" value="AYV85871.1"/>
    <property type="molecule type" value="Genomic_DNA"/>
</dbReference>
<dbReference type="Pfam" id="PF00293">
    <property type="entry name" value="NUDIX"/>
    <property type="match status" value="1"/>
</dbReference>
<protein>
    <recommendedName>
        <fullName evidence="1">Nudix hydrolase domain-containing protein</fullName>
    </recommendedName>
</protein>
<dbReference type="Gene3D" id="3.90.79.10">
    <property type="entry name" value="Nucleoside Triphosphate Pyrophosphohydrolase"/>
    <property type="match status" value="1"/>
</dbReference>
<evidence type="ECO:0000259" key="1">
    <source>
        <dbReference type="PROSITE" id="PS51462"/>
    </source>
</evidence>
<accession>A0A3G5AHU5</accession>
<dbReference type="SUPFAM" id="SSF55811">
    <property type="entry name" value="Nudix"/>
    <property type="match status" value="1"/>
</dbReference>